<dbReference type="PROSITE" id="PS01124">
    <property type="entry name" value="HTH_ARAC_FAMILY_2"/>
    <property type="match status" value="1"/>
</dbReference>
<dbReference type="GO" id="GO:0003700">
    <property type="term" value="F:DNA-binding transcription factor activity"/>
    <property type="evidence" value="ECO:0007669"/>
    <property type="project" value="InterPro"/>
</dbReference>
<reference evidence="5 6" key="1">
    <citation type="submission" date="2016-12" db="EMBL/GenBank/DDBJ databases">
        <title>Complete genome sequence of Clostridium kluyveri JZZ isolated from the pit mud of a Chinese flavor liquor-making factory.</title>
        <authorList>
            <person name="Wang Y."/>
        </authorList>
    </citation>
    <scope>NUCLEOTIDE SEQUENCE [LARGE SCALE GENOMIC DNA]</scope>
    <source>
        <strain evidence="5 6">JZZ</strain>
    </source>
</reference>
<dbReference type="SMART" id="SM00342">
    <property type="entry name" value="HTH_ARAC"/>
    <property type="match status" value="1"/>
</dbReference>
<dbReference type="InterPro" id="IPR020449">
    <property type="entry name" value="Tscrpt_reg_AraC-type_HTH"/>
</dbReference>
<dbReference type="InterPro" id="IPR009057">
    <property type="entry name" value="Homeodomain-like_sf"/>
</dbReference>
<dbReference type="GO" id="GO:0043565">
    <property type="term" value="F:sequence-specific DNA binding"/>
    <property type="evidence" value="ECO:0007669"/>
    <property type="project" value="InterPro"/>
</dbReference>
<dbReference type="Proteomes" id="UP000184604">
    <property type="component" value="Chromosome"/>
</dbReference>
<keyword evidence="2" id="KW-0238">DNA-binding</keyword>
<dbReference type="InterPro" id="IPR053142">
    <property type="entry name" value="PchR_regulatory_protein"/>
</dbReference>
<evidence type="ECO:0000259" key="4">
    <source>
        <dbReference type="PROSITE" id="PS01124"/>
    </source>
</evidence>
<evidence type="ECO:0000256" key="2">
    <source>
        <dbReference type="ARBA" id="ARBA00023125"/>
    </source>
</evidence>
<evidence type="ECO:0000256" key="3">
    <source>
        <dbReference type="ARBA" id="ARBA00023163"/>
    </source>
</evidence>
<dbReference type="OrthoDB" id="9772607at2"/>
<name>A0A1L5F627_CLOKL</name>
<dbReference type="InterPro" id="IPR018060">
    <property type="entry name" value="HTH_AraC"/>
</dbReference>
<dbReference type="SUPFAM" id="SSF46689">
    <property type="entry name" value="Homeodomain-like"/>
    <property type="match status" value="2"/>
</dbReference>
<dbReference type="RefSeq" id="WP_073538135.1">
    <property type="nucleotide sequence ID" value="NZ_CP018335.1"/>
</dbReference>
<feature type="domain" description="HTH araC/xylS-type" evidence="4">
    <location>
        <begin position="218"/>
        <end position="316"/>
    </location>
</feature>
<sequence>MQTIKWQNIFSSDLKAIKQHRYCTEYYIENQSGTGKLIKYEVLPGIQLTYNLFQLNINPNNNITNTNIIEINHCMEGRYECEFKKNDYIYLNKGDLSISNFSCKKISSSFPLGYFKGISIIIYLDEAVISIKKMKLPDSIDLYKLMKKLCVQNHCFILRGRNEIKHIFSQLYPIKEELCRTYHQIKVIELLLFLSSNNISEQNQERPYYSRKQVTITRQIRDHLITHMNKRITIEEMSKKYGIGVTTLKNCFKGIYGTTIRNYMHHYRIKTAAFMLQNSYDSVAVISAKVGYENQSKFAAAFKKITGMCPSEYRKFKDRA</sequence>
<dbReference type="AlphaFoldDB" id="A0A1L5F627"/>
<dbReference type="Pfam" id="PF12833">
    <property type="entry name" value="HTH_18"/>
    <property type="match status" value="1"/>
</dbReference>
<organism evidence="5 6">
    <name type="scientific">Clostridium kluyveri</name>
    <dbReference type="NCBI Taxonomy" id="1534"/>
    <lineage>
        <taxon>Bacteria</taxon>
        <taxon>Bacillati</taxon>
        <taxon>Bacillota</taxon>
        <taxon>Clostridia</taxon>
        <taxon>Eubacteriales</taxon>
        <taxon>Clostridiaceae</taxon>
        <taxon>Clostridium</taxon>
    </lineage>
</organism>
<evidence type="ECO:0000256" key="1">
    <source>
        <dbReference type="ARBA" id="ARBA00023015"/>
    </source>
</evidence>
<evidence type="ECO:0000313" key="6">
    <source>
        <dbReference type="Proteomes" id="UP000184604"/>
    </source>
</evidence>
<dbReference type="PRINTS" id="PR00032">
    <property type="entry name" value="HTHARAC"/>
</dbReference>
<dbReference type="PANTHER" id="PTHR47893">
    <property type="entry name" value="REGULATORY PROTEIN PCHR"/>
    <property type="match status" value="1"/>
</dbReference>
<keyword evidence="3" id="KW-0804">Transcription</keyword>
<accession>A0A1L5F627</accession>
<evidence type="ECO:0000313" key="5">
    <source>
        <dbReference type="EMBL" id="APM38465.1"/>
    </source>
</evidence>
<dbReference type="Gene3D" id="1.10.10.60">
    <property type="entry name" value="Homeodomain-like"/>
    <property type="match status" value="1"/>
</dbReference>
<gene>
    <name evidence="5" type="ORF">BS101_06790</name>
</gene>
<keyword evidence="1" id="KW-0805">Transcription regulation</keyword>
<protein>
    <submittedName>
        <fullName evidence="5">AraC family transcriptional regulator</fullName>
    </submittedName>
</protein>
<dbReference type="EMBL" id="CP018335">
    <property type="protein sequence ID" value="APM38465.1"/>
    <property type="molecule type" value="Genomic_DNA"/>
</dbReference>
<proteinExistence type="predicted"/>
<dbReference type="PANTHER" id="PTHR47893:SF1">
    <property type="entry name" value="REGULATORY PROTEIN PCHR"/>
    <property type="match status" value="1"/>
</dbReference>